<name>A0A135UFS0_9PEZI</name>
<dbReference type="STRING" id="1209931.A0A135UFS0"/>
<dbReference type="Proteomes" id="UP000070121">
    <property type="component" value="Unassembled WGS sequence"/>
</dbReference>
<evidence type="ECO:0000256" key="1">
    <source>
        <dbReference type="PROSITE-ProRule" id="PRU00042"/>
    </source>
</evidence>
<feature type="region of interest" description="Disordered" evidence="2">
    <location>
        <begin position="78"/>
        <end position="118"/>
    </location>
</feature>
<keyword evidence="5" id="KW-1185">Reference proteome</keyword>
<evidence type="ECO:0000313" key="4">
    <source>
        <dbReference type="EMBL" id="KXH59260.1"/>
    </source>
</evidence>
<sequence length="323" mass="36700">MDSYLEETFYTFFPSVEDGSPVYTFDSQFIPFPASEGTENFFYPYSFPAYQTSMPLINDASSLSLDTDYATINTPFTASSPRSDFSPIPREPLDFASPPSTSSGPVSPRSPPKEMQPERWCPADLHQMGYLDVAGNWRCRYSGCCSSRVFLRACDLRKHFRGHAKYFFCTEKRCQQAGVGFATRKDFQRHMGSHKPAVRCMHPDCDRIFSRKDNMREHYKKIHQRLRNNLFPRRCRQTKKRESQPASPESSCSTCCMESDSASGHAVNHLLAVIQLFLSTPRNCFTPSSVGAPLGFRTVDARPDATVRQIMDMNEAHANWAVL</sequence>
<reference evidence="4 5" key="1">
    <citation type="submission" date="2014-02" db="EMBL/GenBank/DDBJ databases">
        <title>The genome sequence of Colletotrichum salicis CBS 607.94.</title>
        <authorList>
            <person name="Baroncelli R."/>
            <person name="Thon M.R."/>
        </authorList>
    </citation>
    <scope>NUCLEOTIDE SEQUENCE [LARGE SCALE GENOMIC DNA]</scope>
    <source>
        <strain evidence="4 5">CBS 607.94</strain>
    </source>
</reference>
<dbReference type="PROSITE" id="PS50157">
    <property type="entry name" value="ZINC_FINGER_C2H2_2"/>
    <property type="match status" value="1"/>
</dbReference>
<evidence type="ECO:0000313" key="5">
    <source>
        <dbReference type="Proteomes" id="UP000070121"/>
    </source>
</evidence>
<dbReference type="InterPro" id="IPR051061">
    <property type="entry name" value="Zinc_finger_trans_reg"/>
</dbReference>
<dbReference type="GO" id="GO:0008270">
    <property type="term" value="F:zinc ion binding"/>
    <property type="evidence" value="ECO:0007669"/>
    <property type="project" value="UniProtKB-KW"/>
</dbReference>
<feature type="domain" description="C2H2-type" evidence="3">
    <location>
        <begin position="198"/>
        <end position="228"/>
    </location>
</feature>
<comment type="caution">
    <text evidence="4">The sequence shown here is derived from an EMBL/GenBank/DDBJ whole genome shotgun (WGS) entry which is preliminary data.</text>
</comment>
<accession>A0A135UFS0</accession>
<dbReference type="GO" id="GO:0006357">
    <property type="term" value="P:regulation of transcription by RNA polymerase II"/>
    <property type="evidence" value="ECO:0007669"/>
    <property type="project" value="TreeGrafter"/>
</dbReference>
<dbReference type="SUPFAM" id="SSF57667">
    <property type="entry name" value="beta-beta-alpha zinc fingers"/>
    <property type="match status" value="1"/>
</dbReference>
<protein>
    <recommendedName>
        <fullName evidence="3">C2H2-type domain-containing protein</fullName>
    </recommendedName>
</protein>
<dbReference type="OrthoDB" id="654211at2759"/>
<dbReference type="PANTHER" id="PTHR46179:SF19">
    <property type="entry name" value="C2H2 FINGER DOMAIN TRANSCRIPTION FACTOR (EUROFUNG)-RELATED"/>
    <property type="match status" value="1"/>
</dbReference>
<feature type="compositionally biased region" description="Low complexity" evidence="2">
    <location>
        <begin position="97"/>
        <end position="107"/>
    </location>
</feature>
<organism evidence="4 5">
    <name type="scientific">Colletotrichum salicis</name>
    <dbReference type="NCBI Taxonomy" id="1209931"/>
    <lineage>
        <taxon>Eukaryota</taxon>
        <taxon>Fungi</taxon>
        <taxon>Dikarya</taxon>
        <taxon>Ascomycota</taxon>
        <taxon>Pezizomycotina</taxon>
        <taxon>Sordariomycetes</taxon>
        <taxon>Hypocreomycetidae</taxon>
        <taxon>Glomerellales</taxon>
        <taxon>Glomerellaceae</taxon>
        <taxon>Colletotrichum</taxon>
        <taxon>Colletotrichum acutatum species complex</taxon>
    </lineage>
</organism>
<keyword evidence="1" id="KW-0862">Zinc</keyword>
<dbReference type="InterPro" id="IPR013087">
    <property type="entry name" value="Znf_C2H2_type"/>
</dbReference>
<keyword evidence="1" id="KW-0863">Zinc-finger</keyword>
<evidence type="ECO:0000259" key="3">
    <source>
        <dbReference type="PROSITE" id="PS50157"/>
    </source>
</evidence>
<dbReference type="SMART" id="SM00355">
    <property type="entry name" value="ZnF_C2H2"/>
    <property type="match status" value="3"/>
</dbReference>
<dbReference type="InterPro" id="IPR036236">
    <property type="entry name" value="Znf_C2H2_sf"/>
</dbReference>
<dbReference type="Gene3D" id="3.30.160.60">
    <property type="entry name" value="Classic Zinc Finger"/>
    <property type="match status" value="1"/>
</dbReference>
<keyword evidence="1" id="KW-0479">Metal-binding</keyword>
<dbReference type="AlphaFoldDB" id="A0A135UFS0"/>
<dbReference type="GO" id="GO:0005634">
    <property type="term" value="C:nucleus"/>
    <property type="evidence" value="ECO:0007669"/>
    <property type="project" value="TreeGrafter"/>
</dbReference>
<dbReference type="PROSITE" id="PS00028">
    <property type="entry name" value="ZINC_FINGER_C2H2_1"/>
    <property type="match status" value="1"/>
</dbReference>
<evidence type="ECO:0000256" key="2">
    <source>
        <dbReference type="SAM" id="MobiDB-lite"/>
    </source>
</evidence>
<proteinExistence type="predicted"/>
<dbReference type="PANTHER" id="PTHR46179">
    <property type="entry name" value="ZINC FINGER PROTEIN"/>
    <property type="match status" value="1"/>
</dbReference>
<dbReference type="EMBL" id="JFFI01001531">
    <property type="protein sequence ID" value="KXH59260.1"/>
    <property type="molecule type" value="Genomic_DNA"/>
</dbReference>
<gene>
    <name evidence="4" type="ORF">CSAL01_10940</name>
</gene>